<reference evidence="1 2" key="1">
    <citation type="journal article" date="2016" name="Nat. Commun.">
        <title>Thousands of microbial genomes shed light on interconnected biogeochemical processes in an aquifer system.</title>
        <authorList>
            <person name="Anantharaman K."/>
            <person name="Brown C.T."/>
            <person name="Hug L.A."/>
            <person name="Sharon I."/>
            <person name="Castelle C.J."/>
            <person name="Probst A.J."/>
            <person name="Thomas B.C."/>
            <person name="Singh A."/>
            <person name="Wilkins M.J."/>
            <person name="Karaoz U."/>
            <person name="Brodie E.L."/>
            <person name="Williams K.H."/>
            <person name="Hubbard S.S."/>
            <person name="Banfield J.F."/>
        </authorList>
    </citation>
    <scope>NUCLEOTIDE SEQUENCE [LARGE SCALE GENOMIC DNA]</scope>
</reference>
<accession>A0A1G2I8X3</accession>
<sequence length="125" mass="13299">MSGEGGYSSLAGFAGGDGGKLQLNYHGLIRNFTIKTHFPILTGGRAISGVNGSNGQVILKRSTRSPRDVDVNDNGLVNVADIALIEALYRNTTTDNTFENGKDIDDSGVIDVLDLARVGFEINTR</sequence>
<dbReference type="GO" id="GO:0000272">
    <property type="term" value="P:polysaccharide catabolic process"/>
    <property type="evidence" value="ECO:0007669"/>
    <property type="project" value="InterPro"/>
</dbReference>
<evidence type="ECO:0008006" key="3">
    <source>
        <dbReference type="Google" id="ProtNLM"/>
    </source>
</evidence>
<protein>
    <recommendedName>
        <fullName evidence="3">Dockerin domain-containing protein</fullName>
    </recommendedName>
</protein>
<comment type="caution">
    <text evidence="1">The sequence shown here is derived from an EMBL/GenBank/DDBJ whole genome shotgun (WGS) entry which is preliminary data.</text>
</comment>
<dbReference type="Gene3D" id="2.60.40.4130">
    <property type="match status" value="1"/>
</dbReference>
<organism evidence="1 2">
    <name type="scientific">Candidatus Staskawiczbacteria bacterium RIFCSPLOWO2_01_FULL_33_9</name>
    <dbReference type="NCBI Taxonomy" id="1802211"/>
    <lineage>
        <taxon>Bacteria</taxon>
        <taxon>Candidatus Staskawicziibacteriota</taxon>
    </lineage>
</organism>
<dbReference type="SUPFAM" id="SSF63446">
    <property type="entry name" value="Type I dockerin domain"/>
    <property type="match status" value="1"/>
</dbReference>
<evidence type="ECO:0000313" key="1">
    <source>
        <dbReference type="EMBL" id="OGZ71286.1"/>
    </source>
</evidence>
<name>A0A1G2I8X3_9BACT</name>
<dbReference type="Proteomes" id="UP000176308">
    <property type="component" value="Unassembled WGS sequence"/>
</dbReference>
<gene>
    <name evidence="1" type="ORF">A2904_02195</name>
</gene>
<dbReference type="AlphaFoldDB" id="A0A1G2I8X3"/>
<proteinExistence type="predicted"/>
<dbReference type="InterPro" id="IPR018247">
    <property type="entry name" value="EF_Hand_1_Ca_BS"/>
</dbReference>
<dbReference type="PROSITE" id="PS00018">
    <property type="entry name" value="EF_HAND_1"/>
    <property type="match status" value="1"/>
</dbReference>
<dbReference type="InterPro" id="IPR036439">
    <property type="entry name" value="Dockerin_dom_sf"/>
</dbReference>
<evidence type="ECO:0000313" key="2">
    <source>
        <dbReference type="Proteomes" id="UP000176308"/>
    </source>
</evidence>
<dbReference type="EMBL" id="MHOX01000009">
    <property type="protein sequence ID" value="OGZ71286.1"/>
    <property type="molecule type" value="Genomic_DNA"/>
</dbReference>